<dbReference type="Gene3D" id="2.40.50.40">
    <property type="match status" value="1"/>
</dbReference>
<reference evidence="2 3" key="1">
    <citation type="journal article" date="2017" name="Genome Biol. Evol.">
        <title>Phytophthora megakarya and P. palmivora, closely related causal agents of cacao black pod rot, underwent increases in genome sizes and gene numbers by different mechanisms.</title>
        <authorList>
            <person name="Ali S.S."/>
            <person name="Shao J."/>
            <person name="Lary D.J."/>
            <person name="Kronmiller B."/>
            <person name="Shen D."/>
            <person name="Strem M.D."/>
            <person name="Amoako-Attah I."/>
            <person name="Akrofi A.Y."/>
            <person name="Begoude B.A."/>
            <person name="Ten Hoopen G.M."/>
            <person name="Coulibaly K."/>
            <person name="Kebe B.I."/>
            <person name="Melnick R.L."/>
            <person name="Guiltinan M.J."/>
            <person name="Tyler B.M."/>
            <person name="Meinhardt L.W."/>
            <person name="Bailey B.A."/>
        </authorList>
    </citation>
    <scope>NUCLEOTIDE SEQUENCE [LARGE SCALE GENOMIC DNA]</scope>
    <source>
        <strain evidence="3">sbr112.9</strain>
    </source>
</reference>
<proteinExistence type="predicted"/>
<dbReference type="Proteomes" id="UP000237271">
    <property type="component" value="Unassembled WGS sequence"/>
</dbReference>
<dbReference type="GO" id="GO:0003677">
    <property type="term" value="F:DNA binding"/>
    <property type="evidence" value="ECO:0007669"/>
    <property type="project" value="InterPro"/>
</dbReference>
<dbReference type="CDD" id="cd00024">
    <property type="entry name" value="CD_CSD"/>
    <property type="match status" value="1"/>
</dbReference>
<dbReference type="AlphaFoldDB" id="A0A2P4YMR0"/>
<dbReference type="OrthoDB" id="108345at2759"/>
<protein>
    <submittedName>
        <fullName evidence="2">Uncharacterized protein</fullName>
    </submittedName>
</protein>
<evidence type="ECO:0000313" key="3">
    <source>
        <dbReference type="Proteomes" id="UP000237271"/>
    </source>
</evidence>
<dbReference type="GO" id="GO:0006310">
    <property type="term" value="P:DNA recombination"/>
    <property type="evidence" value="ECO:0007669"/>
    <property type="project" value="InterPro"/>
</dbReference>
<dbReference type="Gene3D" id="1.10.443.10">
    <property type="entry name" value="Intergrase catalytic core"/>
    <property type="match status" value="1"/>
</dbReference>
<sequence>MMVHLYSTAAIPADYQDAALLCLLWFLFGRASDLTLLRKAKLSIGSGDIFLVRFIRIKTSEEQGLSFFPDEDFATCPILAIAVALATQAAPGVALLSQIPAQAVSTQSGIAPATPLIDLLDNPEAMTSSQPAANIEKSEDAAPGVHIYVNRVLDRVMGKAGVTEHLTSHSFRRGGPQHANRAGLCAQWIFDSGAWNMTATNKAFTYVFNTPSEDHKVARILCGRDPDQAVPILSLAAFDSDTQSKIRAVVALLFHASYKLQATQYSVNGSVLDTLITYLLRQYPSLKQLNSDGVAIKRLEVCASKLDHSVNDLLAWSSHLACNTSASAQATTTSPTDSTSDITKNPMFVRQAALIEQLIQVNRKLDARMAMMEAKVYNKPQQTHTTTHKTSEDTCNEPASKRRRTSAATNLKDVWFAWDAQEPRMWKSTDSATKHERSTGKLVTAFLKLFLRDGFTIDEKSTQYRVNVLALGAAAEKELLVFLAIHNVRAGGAQNLLKALPSNSTTPSAKPKKNPICSHKEFRDLCHDTRQTYKMWISHEAIRHLRKPMNTTVASSSLLAEAIDVIFASLAQRDLRRGSLNDITEWLAPPAADDDAPSDEEEWHAEENLQGEKLHCVRKILDRKRTNRKTYYLTDWEPTWVPCENLNQTVIAKFNKEHRRLVRKTYIEYEAVEDNTLNKTKG</sequence>
<dbReference type="EMBL" id="NCKW01001843">
    <property type="protein sequence ID" value="POM79091.1"/>
    <property type="molecule type" value="Genomic_DNA"/>
</dbReference>
<dbReference type="SUPFAM" id="SSF54160">
    <property type="entry name" value="Chromo domain-like"/>
    <property type="match status" value="1"/>
</dbReference>
<name>A0A2P4YMR0_9STRA</name>
<accession>A0A2P4YMR0</accession>
<dbReference type="GO" id="GO:0015074">
    <property type="term" value="P:DNA integration"/>
    <property type="evidence" value="ECO:0007669"/>
    <property type="project" value="InterPro"/>
</dbReference>
<keyword evidence="3" id="KW-1185">Reference proteome</keyword>
<dbReference type="InterPro" id="IPR016197">
    <property type="entry name" value="Chromo-like_dom_sf"/>
</dbReference>
<dbReference type="InterPro" id="IPR013762">
    <property type="entry name" value="Integrase-like_cat_sf"/>
</dbReference>
<organism evidence="2 3">
    <name type="scientific">Phytophthora palmivora</name>
    <dbReference type="NCBI Taxonomy" id="4796"/>
    <lineage>
        <taxon>Eukaryota</taxon>
        <taxon>Sar</taxon>
        <taxon>Stramenopiles</taxon>
        <taxon>Oomycota</taxon>
        <taxon>Peronosporomycetes</taxon>
        <taxon>Peronosporales</taxon>
        <taxon>Peronosporaceae</taxon>
        <taxon>Phytophthora</taxon>
    </lineage>
</organism>
<comment type="caution">
    <text evidence="2">The sequence shown here is derived from an EMBL/GenBank/DDBJ whole genome shotgun (WGS) entry which is preliminary data.</text>
</comment>
<feature type="region of interest" description="Disordered" evidence="1">
    <location>
        <begin position="379"/>
        <end position="404"/>
    </location>
</feature>
<gene>
    <name evidence="2" type="ORF">PHPALM_3306</name>
</gene>
<evidence type="ECO:0000313" key="2">
    <source>
        <dbReference type="EMBL" id="POM79091.1"/>
    </source>
</evidence>
<evidence type="ECO:0000256" key="1">
    <source>
        <dbReference type="SAM" id="MobiDB-lite"/>
    </source>
</evidence>